<organism evidence="2 3">
    <name type="scientific">Loigolactobacillus bifermentans DSM 20003</name>
    <dbReference type="NCBI Taxonomy" id="1423726"/>
    <lineage>
        <taxon>Bacteria</taxon>
        <taxon>Bacillati</taxon>
        <taxon>Bacillota</taxon>
        <taxon>Bacilli</taxon>
        <taxon>Lactobacillales</taxon>
        <taxon>Lactobacillaceae</taxon>
        <taxon>Loigolactobacillus</taxon>
    </lineage>
</organism>
<dbReference type="InterPro" id="IPR000182">
    <property type="entry name" value="GNAT_dom"/>
</dbReference>
<evidence type="ECO:0000313" key="2">
    <source>
        <dbReference type="EMBL" id="KRK34240.1"/>
    </source>
</evidence>
<reference evidence="2 3" key="1">
    <citation type="journal article" date="2015" name="Genome Announc.">
        <title>Expanding the biotechnology potential of lactobacilli through comparative genomics of 213 strains and associated genera.</title>
        <authorList>
            <person name="Sun Z."/>
            <person name="Harris H.M."/>
            <person name="McCann A."/>
            <person name="Guo C."/>
            <person name="Argimon S."/>
            <person name="Zhang W."/>
            <person name="Yang X."/>
            <person name="Jeffery I.B."/>
            <person name="Cooney J.C."/>
            <person name="Kagawa T.F."/>
            <person name="Liu W."/>
            <person name="Song Y."/>
            <person name="Salvetti E."/>
            <person name="Wrobel A."/>
            <person name="Rasinkangas P."/>
            <person name="Parkhill J."/>
            <person name="Rea M.C."/>
            <person name="O'Sullivan O."/>
            <person name="Ritari J."/>
            <person name="Douillard F.P."/>
            <person name="Paul Ross R."/>
            <person name="Yang R."/>
            <person name="Briner A.E."/>
            <person name="Felis G.E."/>
            <person name="de Vos W.M."/>
            <person name="Barrangou R."/>
            <person name="Klaenhammer T.R."/>
            <person name="Caufield P.W."/>
            <person name="Cui Y."/>
            <person name="Zhang H."/>
            <person name="O'Toole P.W."/>
        </authorList>
    </citation>
    <scope>NUCLEOTIDE SEQUENCE [LARGE SCALE GENOMIC DNA]</scope>
    <source>
        <strain evidence="2 3">DSM 20003</strain>
    </source>
</reference>
<dbReference type="EMBL" id="AZDA01000093">
    <property type="protein sequence ID" value="KRK34240.1"/>
    <property type="molecule type" value="Genomic_DNA"/>
</dbReference>
<dbReference type="Pfam" id="PF00583">
    <property type="entry name" value="Acetyltransf_1"/>
    <property type="match status" value="1"/>
</dbReference>
<evidence type="ECO:0000313" key="3">
    <source>
        <dbReference type="Proteomes" id="UP000051461"/>
    </source>
</evidence>
<keyword evidence="3" id="KW-1185">Reference proteome</keyword>
<dbReference type="AlphaFoldDB" id="A0A0R1GJR1"/>
<proteinExistence type="predicted"/>
<accession>A0A0R1GJR1</accession>
<comment type="caution">
    <text evidence="2">The sequence shown here is derived from an EMBL/GenBank/DDBJ whole genome shotgun (WGS) entry which is preliminary data.</text>
</comment>
<dbReference type="PATRIC" id="fig|1423726.3.peg.829"/>
<dbReference type="SUPFAM" id="SSF55729">
    <property type="entry name" value="Acyl-CoA N-acyltransferases (Nat)"/>
    <property type="match status" value="1"/>
</dbReference>
<sequence>MLFKYKTNYEKIAMGLLSFVPDLEDVAHLQDELAWYQADDQHVLYLWKNTTGDFAGVIGIEITTDYVIVRHIALSPSDRNQGNAFKMLTELTQLFPEQKLMGTLSTTAIVADWEQQH</sequence>
<dbReference type="RefSeq" id="WP_057905218.1">
    <property type="nucleotide sequence ID" value="NZ_AZDA01000093.1"/>
</dbReference>
<dbReference type="Proteomes" id="UP000051461">
    <property type="component" value="Unassembled WGS sequence"/>
</dbReference>
<dbReference type="STRING" id="1423726.FC07_GL000806"/>
<evidence type="ECO:0000259" key="1">
    <source>
        <dbReference type="Pfam" id="PF00583"/>
    </source>
</evidence>
<protein>
    <recommendedName>
        <fullName evidence="1">N-acetyltransferase domain-containing protein</fullName>
    </recommendedName>
</protein>
<name>A0A0R1GJR1_9LACO</name>
<dbReference type="InterPro" id="IPR016181">
    <property type="entry name" value="Acyl_CoA_acyltransferase"/>
</dbReference>
<feature type="domain" description="N-acetyltransferase" evidence="1">
    <location>
        <begin position="30"/>
        <end position="100"/>
    </location>
</feature>
<dbReference type="GO" id="GO:0016747">
    <property type="term" value="F:acyltransferase activity, transferring groups other than amino-acyl groups"/>
    <property type="evidence" value="ECO:0007669"/>
    <property type="project" value="InterPro"/>
</dbReference>
<dbReference type="OrthoDB" id="2189687at2"/>
<gene>
    <name evidence="2" type="ORF">FC07_GL000806</name>
</gene>